<dbReference type="PANTHER" id="PTHR43029:SF10">
    <property type="entry name" value="AMMONIUM TRANSPORTER MEP2"/>
    <property type="match status" value="1"/>
</dbReference>
<evidence type="ECO:0000256" key="5">
    <source>
        <dbReference type="ARBA" id="ARBA00022989"/>
    </source>
</evidence>
<dbReference type="InterPro" id="IPR029020">
    <property type="entry name" value="Ammonium/urea_transptr"/>
</dbReference>
<keyword evidence="4 9" id="KW-0812">Transmembrane</keyword>
<keyword evidence="3" id="KW-0813">Transport</keyword>
<feature type="non-terminal residue" evidence="11">
    <location>
        <position position="78"/>
    </location>
</feature>
<evidence type="ECO:0000256" key="6">
    <source>
        <dbReference type="ARBA" id="ARBA00023136"/>
    </source>
</evidence>
<evidence type="ECO:0000256" key="1">
    <source>
        <dbReference type="ARBA" id="ARBA00004141"/>
    </source>
</evidence>
<dbReference type="InterPro" id="IPR024041">
    <property type="entry name" value="NH4_transpt_AmtB-like_dom"/>
</dbReference>
<evidence type="ECO:0000256" key="7">
    <source>
        <dbReference type="ARBA" id="ARBA00023177"/>
    </source>
</evidence>
<sequence>THLGAAGGMLGWLVPERLRHERATTIGAATGAVAGLVAITPASGYVAPLPALLNGLTAGVVCFLAVELNGRLRLDDSL</sequence>
<evidence type="ECO:0000259" key="10">
    <source>
        <dbReference type="Pfam" id="PF00909"/>
    </source>
</evidence>
<evidence type="ECO:0000256" key="8">
    <source>
        <dbReference type="ARBA" id="ARBA00050025"/>
    </source>
</evidence>
<proteinExistence type="inferred from homology"/>
<gene>
    <name evidence="11" type="ORF">NF717_12225</name>
</gene>
<dbReference type="GO" id="GO:0008519">
    <property type="term" value="F:ammonium channel activity"/>
    <property type="evidence" value="ECO:0007669"/>
    <property type="project" value="InterPro"/>
</dbReference>
<dbReference type="InterPro" id="IPR001905">
    <property type="entry name" value="Ammonium_transpt"/>
</dbReference>
<comment type="caution">
    <text evidence="11">The sequence shown here is derived from an EMBL/GenBank/DDBJ whole genome shotgun (WGS) entry which is preliminary data.</text>
</comment>
<dbReference type="GO" id="GO:0005886">
    <property type="term" value="C:plasma membrane"/>
    <property type="evidence" value="ECO:0007669"/>
    <property type="project" value="TreeGrafter"/>
</dbReference>
<feature type="transmembrane region" description="Helical" evidence="9">
    <location>
        <begin position="52"/>
        <end position="70"/>
    </location>
</feature>
<dbReference type="Proteomes" id="UP001153199">
    <property type="component" value="Unassembled WGS sequence"/>
</dbReference>
<accession>A0A9X4P0R5</accession>
<evidence type="ECO:0000313" key="11">
    <source>
        <dbReference type="EMBL" id="MDG6146401.1"/>
    </source>
</evidence>
<keyword evidence="12" id="KW-1185">Reference proteome</keyword>
<dbReference type="Gene3D" id="1.10.3430.10">
    <property type="entry name" value="Ammonium transporter AmtB like domains"/>
    <property type="match status" value="1"/>
</dbReference>
<keyword evidence="5 9" id="KW-1133">Transmembrane helix</keyword>
<reference evidence="11" key="1">
    <citation type="submission" date="2022-06" db="EMBL/GenBank/DDBJ databases">
        <title>Lactococcus from bovine mastitis in China.</title>
        <authorList>
            <person name="Lin Y."/>
            <person name="Han B."/>
        </authorList>
    </citation>
    <scope>NUCLEOTIDE SEQUENCE</scope>
    <source>
        <strain evidence="11">Ningxia-I-26</strain>
    </source>
</reference>
<organism evidence="11 12">
    <name type="scientific">Lactococcus formosensis</name>
    <dbReference type="NCBI Taxonomy" id="1281486"/>
    <lineage>
        <taxon>Bacteria</taxon>
        <taxon>Bacillati</taxon>
        <taxon>Bacillota</taxon>
        <taxon>Bacilli</taxon>
        <taxon>Lactobacillales</taxon>
        <taxon>Streptococcaceae</taxon>
        <taxon>Lactococcus</taxon>
    </lineage>
</organism>
<dbReference type="PANTHER" id="PTHR43029">
    <property type="entry name" value="AMMONIUM TRANSPORTER MEP2"/>
    <property type="match status" value="1"/>
</dbReference>
<keyword evidence="6 9" id="KW-0472">Membrane</keyword>
<dbReference type="SUPFAM" id="SSF111352">
    <property type="entry name" value="Ammonium transporter"/>
    <property type="match status" value="1"/>
</dbReference>
<dbReference type="Pfam" id="PF00909">
    <property type="entry name" value="Ammonium_transp"/>
    <property type="match status" value="1"/>
</dbReference>
<dbReference type="AlphaFoldDB" id="A0A9X4P0R5"/>
<evidence type="ECO:0000256" key="2">
    <source>
        <dbReference type="ARBA" id="ARBA00005887"/>
    </source>
</evidence>
<dbReference type="EMBL" id="JAMWFV010000168">
    <property type="protein sequence ID" value="MDG6146401.1"/>
    <property type="molecule type" value="Genomic_DNA"/>
</dbReference>
<evidence type="ECO:0000256" key="3">
    <source>
        <dbReference type="ARBA" id="ARBA00022448"/>
    </source>
</evidence>
<name>A0A9X4P0R5_9LACT</name>
<comment type="similarity">
    <text evidence="2">Belongs to the ammonia transporter channel (TC 1.A.11.2) family.</text>
</comment>
<evidence type="ECO:0000256" key="4">
    <source>
        <dbReference type="ARBA" id="ARBA00022692"/>
    </source>
</evidence>
<feature type="non-terminal residue" evidence="11">
    <location>
        <position position="1"/>
    </location>
</feature>
<comment type="subcellular location">
    <subcellularLocation>
        <location evidence="1">Membrane</location>
        <topology evidence="1">Multi-pass membrane protein</topology>
    </subcellularLocation>
</comment>
<keyword evidence="7" id="KW-0924">Ammonia transport</keyword>
<evidence type="ECO:0000256" key="9">
    <source>
        <dbReference type="SAM" id="Phobius"/>
    </source>
</evidence>
<feature type="domain" description="Ammonium transporter AmtB-like" evidence="10">
    <location>
        <begin position="1"/>
        <end position="78"/>
    </location>
</feature>
<protein>
    <recommendedName>
        <fullName evidence="8">Ammonium transporter</fullName>
    </recommendedName>
</protein>
<evidence type="ECO:0000313" key="12">
    <source>
        <dbReference type="Proteomes" id="UP001153199"/>
    </source>
</evidence>